<dbReference type="InterPro" id="IPR017972">
    <property type="entry name" value="Cyt_P450_CS"/>
</dbReference>
<dbReference type="GO" id="GO:0005506">
    <property type="term" value="F:iron ion binding"/>
    <property type="evidence" value="ECO:0007669"/>
    <property type="project" value="InterPro"/>
</dbReference>
<keyword evidence="2 5" id="KW-0349">Heme</keyword>
<dbReference type="PRINTS" id="PR00385">
    <property type="entry name" value="P450"/>
</dbReference>
<reference evidence="7" key="1">
    <citation type="submission" date="2020-10" db="EMBL/GenBank/DDBJ databases">
        <title>Taxonomic study of unclassified bacteria belonging to the class Ktedonobacteria.</title>
        <authorList>
            <person name="Yabe S."/>
            <person name="Wang C.M."/>
            <person name="Zheng Y."/>
            <person name="Sakai Y."/>
            <person name="Cavaletti L."/>
            <person name="Monciardini P."/>
            <person name="Donadio S."/>
        </authorList>
    </citation>
    <scope>NUCLEOTIDE SEQUENCE</scope>
    <source>
        <strain evidence="7">ID150040</strain>
    </source>
</reference>
<dbReference type="PRINTS" id="PR00463">
    <property type="entry name" value="EP450I"/>
</dbReference>
<name>A0A8J3IWC3_9CHLR</name>
<accession>A0A8J3IWC3</accession>
<evidence type="ECO:0000256" key="4">
    <source>
        <dbReference type="ARBA" id="ARBA00023004"/>
    </source>
</evidence>
<feature type="binding site" description="axial binding residue" evidence="5">
    <location>
        <position position="387"/>
    </location>
    <ligand>
        <name>heme</name>
        <dbReference type="ChEBI" id="CHEBI:30413"/>
    </ligand>
    <ligandPart>
        <name>Fe</name>
        <dbReference type="ChEBI" id="CHEBI:18248"/>
    </ligandPart>
</feature>
<dbReference type="InterPro" id="IPR001128">
    <property type="entry name" value="Cyt_P450"/>
</dbReference>
<dbReference type="Pfam" id="PF00067">
    <property type="entry name" value="p450"/>
    <property type="match status" value="1"/>
</dbReference>
<dbReference type="EMBL" id="BNJK01000002">
    <property type="protein sequence ID" value="GHO99710.1"/>
    <property type="molecule type" value="Genomic_DNA"/>
</dbReference>
<keyword evidence="3 5" id="KW-0479">Metal-binding</keyword>
<keyword evidence="6" id="KW-0560">Oxidoreductase</keyword>
<evidence type="ECO:0000256" key="1">
    <source>
        <dbReference type="ARBA" id="ARBA00010617"/>
    </source>
</evidence>
<evidence type="ECO:0000256" key="2">
    <source>
        <dbReference type="ARBA" id="ARBA00022617"/>
    </source>
</evidence>
<evidence type="ECO:0000313" key="8">
    <source>
        <dbReference type="Proteomes" id="UP000597444"/>
    </source>
</evidence>
<dbReference type="PROSITE" id="PS00086">
    <property type="entry name" value="CYTOCHROME_P450"/>
    <property type="match status" value="1"/>
</dbReference>
<dbReference type="PANTHER" id="PTHR24304">
    <property type="entry name" value="CYTOCHROME P450 FAMILY 7"/>
    <property type="match status" value="1"/>
</dbReference>
<dbReference type="GO" id="GO:0004497">
    <property type="term" value="F:monooxygenase activity"/>
    <property type="evidence" value="ECO:0007669"/>
    <property type="project" value="UniProtKB-KW"/>
</dbReference>
<dbReference type="Gene3D" id="1.10.630.10">
    <property type="entry name" value="Cytochrome P450"/>
    <property type="match status" value="1"/>
</dbReference>
<dbReference type="RefSeq" id="WP_220210338.1">
    <property type="nucleotide sequence ID" value="NZ_BNJK01000002.1"/>
</dbReference>
<dbReference type="Proteomes" id="UP000597444">
    <property type="component" value="Unassembled WGS sequence"/>
</dbReference>
<evidence type="ECO:0000313" key="7">
    <source>
        <dbReference type="EMBL" id="GHO99710.1"/>
    </source>
</evidence>
<dbReference type="AlphaFoldDB" id="A0A8J3IWC3"/>
<proteinExistence type="inferred from homology"/>
<evidence type="ECO:0000256" key="3">
    <source>
        <dbReference type="ARBA" id="ARBA00022723"/>
    </source>
</evidence>
<dbReference type="InterPro" id="IPR036396">
    <property type="entry name" value="Cyt_P450_sf"/>
</dbReference>
<dbReference type="SUPFAM" id="SSF48264">
    <property type="entry name" value="Cytochrome P450"/>
    <property type="match status" value="1"/>
</dbReference>
<protein>
    <submittedName>
        <fullName evidence="7">Cytochrome P450</fullName>
    </submittedName>
</protein>
<dbReference type="GO" id="GO:0016705">
    <property type="term" value="F:oxidoreductase activity, acting on paired donors, with incorporation or reduction of molecular oxygen"/>
    <property type="evidence" value="ECO:0007669"/>
    <property type="project" value="InterPro"/>
</dbReference>
<evidence type="ECO:0000256" key="5">
    <source>
        <dbReference type="PIRSR" id="PIRSR602401-1"/>
    </source>
</evidence>
<comment type="similarity">
    <text evidence="1 6">Belongs to the cytochrome P450 family.</text>
</comment>
<keyword evidence="8" id="KW-1185">Reference proteome</keyword>
<keyword evidence="6" id="KW-0503">Monooxygenase</keyword>
<dbReference type="GO" id="GO:0020037">
    <property type="term" value="F:heme binding"/>
    <property type="evidence" value="ECO:0007669"/>
    <property type="project" value="InterPro"/>
</dbReference>
<organism evidence="7 8">
    <name type="scientific">Reticulibacter mediterranei</name>
    <dbReference type="NCBI Taxonomy" id="2778369"/>
    <lineage>
        <taxon>Bacteria</taxon>
        <taxon>Bacillati</taxon>
        <taxon>Chloroflexota</taxon>
        <taxon>Ktedonobacteria</taxon>
        <taxon>Ktedonobacterales</taxon>
        <taxon>Reticulibacteraceae</taxon>
        <taxon>Reticulibacter</taxon>
    </lineage>
</organism>
<dbReference type="PANTHER" id="PTHR24304:SF2">
    <property type="entry name" value="24-HYDROXYCHOLESTEROL 7-ALPHA-HYDROXYLASE"/>
    <property type="match status" value="1"/>
</dbReference>
<keyword evidence="4 5" id="KW-0408">Iron</keyword>
<comment type="cofactor">
    <cofactor evidence="5">
        <name>heme</name>
        <dbReference type="ChEBI" id="CHEBI:30413"/>
    </cofactor>
</comment>
<sequence>MKPTPPVLAGPPIIGHTFQFMKNSEQLLRHGFETLGPIFTIKLANQPAAVLIDPDYHQTFFMETDKRLSMHKTYKFLKAALGEVGFTGPPEVYAEQRPILHKPFKGEKAANSIKAMQIEVQQWLDSLGEQGEIELTSEITTLVQNVASHALMGKKFRDQAGPEFWRNYLIIGKALDPVLPPYLPLPKFIRRDIAKNRLRAMLRPIIAERRANPDQYDDILQDFVNARYKDGRIVADETILSLILALMFAGHETTSGQAAWTIIQILQHPDYSQSVQKEISECLSSGRTIDAKTLVSLKHVFWAVQETTRMHPSASTLIRRAEEDIEVGDYRIPEGWPVFVCADVAQRLPGVFSEPQNYDPLRFSPDRAEDKQHRFSIIGFGGGVHKCAGMNFANNEMMIITALLLQQFDLELVTKNPGVTRGMGASRPEKTLVRYRRKPAHALTGTPSINAAEVCPHLKMQQTE</sequence>
<dbReference type="InterPro" id="IPR050529">
    <property type="entry name" value="CYP450_sterol_14alpha_dmase"/>
</dbReference>
<dbReference type="InterPro" id="IPR002401">
    <property type="entry name" value="Cyt_P450_E_grp-I"/>
</dbReference>
<gene>
    <name evidence="7" type="ORF">KSF_097580</name>
</gene>
<evidence type="ECO:0000256" key="6">
    <source>
        <dbReference type="RuleBase" id="RU000461"/>
    </source>
</evidence>
<comment type="caution">
    <text evidence="7">The sequence shown here is derived from an EMBL/GenBank/DDBJ whole genome shotgun (WGS) entry which is preliminary data.</text>
</comment>